<dbReference type="EMBL" id="PVWQ01000023">
    <property type="protein sequence ID" value="RDW58551.1"/>
    <property type="molecule type" value="Genomic_DNA"/>
</dbReference>
<evidence type="ECO:0000313" key="2">
    <source>
        <dbReference type="Proteomes" id="UP000256690"/>
    </source>
</evidence>
<accession>A0A3D8Q9U8</accession>
<proteinExistence type="predicted"/>
<comment type="caution">
    <text evidence="1">The sequence shown here is derived from an EMBL/GenBank/DDBJ whole genome shotgun (WGS) entry which is preliminary data.</text>
</comment>
<dbReference type="OrthoDB" id="4243861at2759"/>
<dbReference type="GeneID" id="38121612"/>
<dbReference type="Proteomes" id="UP000256690">
    <property type="component" value="Unassembled WGS sequence"/>
</dbReference>
<evidence type="ECO:0000313" key="1">
    <source>
        <dbReference type="EMBL" id="RDW58551.1"/>
    </source>
</evidence>
<dbReference type="STRING" id="1810919.A0A3D8Q9U8"/>
<sequence>MERSKQEYRERILAQITEVISEALHELDSHRAVRILGDTPNSILDAEDYLASIHPFVSTVQQCLQQNNADNKSRFLAASIYPGKHSYFIVDLNNANYNYETAHECKTPIPVYVLRLSKRAPTIRRAPTLDVHLAVVLAKMHNSHGRDPLPLFEDHNDPNLAFSNPRSLRR</sequence>
<reference evidence="1 2" key="1">
    <citation type="journal article" date="2018" name="IMA Fungus">
        <title>IMA Genome-F 9: Draft genome sequence of Annulohypoxylon stygium, Aspergillus mulundensis, Berkeleyomyces basicola (syn. Thielaviopsis basicola), Ceratocystis smalleyi, two Cercospora beticola strains, Coleophoma cylindrospora, Fusarium fracticaudum, Phialophora cf. hyalina, and Morchella septimelata.</title>
        <authorList>
            <person name="Wingfield B.D."/>
            <person name="Bills G.F."/>
            <person name="Dong Y."/>
            <person name="Huang W."/>
            <person name="Nel W.J."/>
            <person name="Swalarsk-Parry B.S."/>
            <person name="Vaghefi N."/>
            <person name="Wilken P.M."/>
            <person name="An Z."/>
            <person name="de Beer Z.W."/>
            <person name="De Vos L."/>
            <person name="Chen L."/>
            <person name="Duong T.A."/>
            <person name="Gao Y."/>
            <person name="Hammerbacher A."/>
            <person name="Kikkert J.R."/>
            <person name="Li Y."/>
            <person name="Li H."/>
            <person name="Li K."/>
            <person name="Li Q."/>
            <person name="Liu X."/>
            <person name="Ma X."/>
            <person name="Naidoo K."/>
            <person name="Pethybridge S.J."/>
            <person name="Sun J."/>
            <person name="Steenkamp E.T."/>
            <person name="van der Nest M.A."/>
            <person name="van Wyk S."/>
            <person name="Wingfield M.J."/>
            <person name="Xiong C."/>
            <person name="Yue Q."/>
            <person name="Zhang X."/>
        </authorList>
    </citation>
    <scope>NUCLEOTIDE SEQUENCE [LARGE SCALE GENOMIC DNA]</scope>
    <source>
        <strain evidence="1 2">DSM 5745</strain>
    </source>
</reference>
<dbReference type="AlphaFoldDB" id="A0A3D8Q9U8"/>
<keyword evidence="2" id="KW-1185">Reference proteome</keyword>
<name>A0A3D8Q9U8_9EURO</name>
<dbReference type="RefSeq" id="XP_026598177.1">
    <property type="nucleotide sequence ID" value="XM_026753258.1"/>
</dbReference>
<organism evidence="1 2">
    <name type="scientific">Aspergillus mulundensis</name>
    <dbReference type="NCBI Taxonomy" id="1810919"/>
    <lineage>
        <taxon>Eukaryota</taxon>
        <taxon>Fungi</taxon>
        <taxon>Dikarya</taxon>
        <taxon>Ascomycota</taxon>
        <taxon>Pezizomycotina</taxon>
        <taxon>Eurotiomycetes</taxon>
        <taxon>Eurotiomycetidae</taxon>
        <taxon>Eurotiales</taxon>
        <taxon>Aspergillaceae</taxon>
        <taxon>Aspergillus</taxon>
        <taxon>Aspergillus subgen. Nidulantes</taxon>
    </lineage>
</organism>
<protein>
    <submittedName>
        <fullName evidence="1">Uncharacterized protein</fullName>
    </submittedName>
</protein>
<gene>
    <name evidence="1" type="ORF">DSM5745_11242</name>
</gene>